<evidence type="ECO:0000313" key="8">
    <source>
        <dbReference type="EMBL" id="KAI3424733.1"/>
    </source>
</evidence>
<evidence type="ECO:0000259" key="7">
    <source>
        <dbReference type="Pfam" id="PF08241"/>
    </source>
</evidence>
<evidence type="ECO:0000313" key="9">
    <source>
        <dbReference type="Proteomes" id="UP001055712"/>
    </source>
</evidence>
<dbReference type="Proteomes" id="UP001055712">
    <property type="component" value="Unassembled WGS sequence"/>
</dbReference>
<dbReference type="AlphaFoldDB" id="A0A9D4YSX4"/>
<protein>
    <recommendedName>
        <fullName evidence="7">Methyltransferase type 11 domain-containing protein</fullName>
    </recommendedName>
</protein>
<dbReference type="InterPro" id="IPR050447">
    <property type="entry name" value="Erg6_SMT_methyltransf"/>
</dbReference>
<reference evidence="8" key="1">
    <citation type="journal article" date="2019" name="Plant J.">
        <title>Chlorella vulgaris genome assembly and annotation reveals the molecular basis for metabolic acclimation to high light conditions.</title>
        <authorList>
            <person name="Cecchin M."/>
            <person name="Marcolungo L."/>
            <person name="Rossato M."/>
            <person name="Girolomoni L."/>
            <person name="Cosentino E."/>
            <person name="Cuine S."/>
            <person name="Li-Beisson Y."/>
            <person name="Delledonne M."/>
            <person name="Ballottari M."/>
        </authorList>
    </citation>
    <scope>NUCLEOTIDE SEQUENCE</scope>
    <source>
        <strain evidence="8">211/11P</strain>
    </source>
</reference>
<feature type="region of interest" description="SAM motif I" evidence="6">
    <location>
        <begin position="108"/>
        <end position="117"/>
    </location>
</feature>
<evidence type="ECO:0000256" key="6">
    <source>
        <dbReference type="PROSITE-ProRule" id="PRU00914"/>
    </source>
</evidence>
<keyword evidence="4 6" id="KW-0808">Transferase</keyword>
<reference evidence="8" key="2">
    <citation type="submission" date="2020-11" db="EMBL/GenBank/DDBJ databases">
        <authorList>
            <person name="Cecchin M."/>
            <person name="Marcolungo L."/>
            <person name="Rossato M."/>
            <person name="Girolomoni L."/>
            <person name="Cosentino E."/>
            <person name="Cuine S."/>
            <person name="Li-Beisson Y."/>
            <person name="Delledonne M."/>
            <person name="Ballottari M."/>
        </authorList>
    </citation>
    <scope>NUCLEOTIDE SEQUENCE</scope>
    <source>
        <strain evidence="8">211/11P</strain>
        <tissue evidence="8">Whole cell</tissue>
    </source>
</reference>
<feature type="region of interest" description="SAM motif III" evidence="6">
    <location>
        <begin position="198"/>
        <end position="207"/>
    </location>
</feature>
<feature type="region of interest" description="SAM motif II" evidence="6">
    <location>
        <begin position="171"/>
        <end position="179"/>
    </location>
</feature>
<keyword evidence="9" id="KW-1185">Reference proteome</keyword>
<dbReference type="SUPFAM" id="SSF53335">
    <property type="entry name" value="S-adenosyl-L-methionine-dependent methyltransferases"/>
    <property type="match status" value="1"/>
</dbReference>
<comment type="caution">
    <text evidence="8">The sequence shown here is derived from an EMBL/GenBank/DDBJ whole genome shotgun (WGS) entry which is preliminary data.</text>
</comment>
<dbReference type="GO" id="GO:0009820">
    <property type="term" value="P:alkaloid metabolic process"/>
    <property type="evidence" value="ECO:0007669"/>
    <property type="project" value="UniProtKB-KW"/>
</dbReference>
<evidence type="ECO:0000256" key="1">
    <source>
        <dbReference type="ARBA" id="ARBA00004913"/>
    </source>
</evidence>
<evidence type="ECO:0000256" key="3">
    <source>
        <dbReference type="ARBA" id="ARBA00022603"/>
    </source>
</evidence>
<dbReference type="InterPro" id="IPR013216">
    <property type="entry name" value="Methyltransf_11"/>
</dbReference>
<evidence type="ECO:0000256" key="5">
    <source>
        <dbReference type="ARBA" id="ARBA00022691"/>
    </source>
</evidence>
<dbReference type="Pfam" id="PF08241">
    <property type="entry name" value="Methyltransf_11"/>
    <property type="match status" value="1"/>
</dbReference>
<dbReference type="InterPro" id="IPR025774">
    <property type="entry name" value="PiNMT-like"/>
</dbReference>
<dbReference type="PANTHER" id="PTHR44068:SF11">
    <property type="entry name" value="GERANYL DIPHOSPHATE 2-C-METHYLTRANSFERASE"/>
    <property type="match status" value="1"/>
</dbReference>
<keyword evidence="2" id="KW-0017">Alkaloid metabolism</keyword>
<dbReference type="InterPro" id="IPR029063">
    <property type="entry name" value="SAM-dependent_MTases_sf"/>
</dbReference>
<dbReference type="GO" id="GO:0032259">
    <property type="term" value="P:methylation"/>
    <property type="evidence" value="ECO:0007669"/>
    <property type="project" value="UniProtKB-UniRule"/>
</dbReference>
<keyword evidence="5 6" id="KW-0949">S-adenosyl-L-methionine</keyword>
<dbReference type="OrthoDB" id="8300214at2759"/>
<feature type="domain" description="Methyltransferase type 11" evidence="7">
    <location>
        <begin position="109"/>
        <end position="207"/>
    </location>
</feature>
<organism evidence="8 9">
    <name type="scientific">Chlorella vulgaris</name>
    <name type="common">Green alga</name>
    <dbReference type="NCBI Taxonomy" id="3077"/>
    <lineage>
        <taxon>Eukaryota</taxon>
        <taxon>Viridiplantae</taxon>
        <taxon>Chlorophyta</taxon>
        <taxon>core chlorophytes</taxon>
        <taxon>Trebouxiophyceae</taxon>
        <taxon>Chlorellales</taxon>
        <taxon>Chlorellaceae</taxon>
        <taxon>Chlorella clade</taxon>
        <taxon>Chlorella</taxon>
    </lineage>
</organism>
<dbReference type="PROSITE" id="PS51581">
    <property type="entry name" value="SAM_GTMT"/>
    <property type="match status" value="1"/>
</dbReference>
<dbReference type="GO" id="GO:0008757">
    <property type="term" value="F:S-adenosylmethionine-dependent methyltransferase activity"/>
    <property type="evidence" value="ECO:0007669"/>
    <property type="project" value="InterPro"/>
</dbReference>
<sequence>MASVSSLSCSSLSRRPAGVRRQRSIAARAGFLDTLIKPITSSGERKPLNEGIGNFYDESSQLWESMWGEHMHHGYYPEGCPPKSNQQAQIDMIEESLRFAGVERVSKMVDVGCGIGGSSRYIARKFNCESRGITLSPIQAQRANVLSQQQGFGERLSFQVADALNQPFADGEFDFVWSMESGEHMPDKQRFVGELARVCAPGGRIIVVTWCHRVLAPGESLSADEQSLLDRICEAYYLPAWCSVADYEQLFKANGLTGVKTTDWSAEVAPFWGEVIKSAFTAEGVSGLLKAGWTTIKGALVMPLMAQGFRMGLVKFVVITGQRPE</sequence>
<name>A0A9D4YSX4_CHLVU</name>
<proteinExistence type="inferred from homology"/>
<evidence type="ECO:0000256" key="4">
    <source>
        <dbReference type="ARBA" id="ARBA00022679"/>
    </source>
</evidence>
<keyword evidence="3 6" id="KW-0489">Methyltransferase</keyword>
<comment type="similarity">
    <text evidence="6">Belongs to the class I-like SAM-binding methyltransferase superfamily. gTMT family.</text>
</comment>
<accession>A0A9D4YSX4</accession>
<dbReference type="Gene3D" id="3.40.50.150">
    <property type="entry name" value="Vaccinia Virus protein VP39"/>
    <property type="match status" value="1"/>
</dbReference>
<dbReference type="EMBL" id="SIDB01000012">
    <property type="protein sequence ID" value="KAI3424733.1"/>
    <property type="molecule type" value="Genomic_DNA"/>
</dbReference>
<dbReference type="CDD" id="cd02440">
    <property type="entry name" value="AdoMet_MTases"/>
    <property type="match status" value="1"/>
</dbReference>
<dbReference type="PANTHER" id="PTHR44068">
    <property type="entry name" value="ZGC:194242"/>
    <property type="match status" value="1"/>
</dbReference>
<comment type="pathway">
    <text evidence="1">Alkaloid biosynthesis.</text>
</comment>
<gene>
    <name evidence="8" type="ORF">D9Q98_008122</name>
</gene>
<evidence type="ECO:0000256" key="2">
    <source>
        <dbReference type="ARBA" id="ARBA00022589"/>
    </source>
</evidence>